<organism evidence="1">
    <name type="scientific">Yersinia ruckeri</name>
    <dbReference type="NCBI Taxonomy" id="29486"/>
    <lineage>
        <taxon>Bacteria</taxon>
        <taxon>Pseudomonadati</taxon>
        <taxon>Pseudomonadota</taxon>
        <taxon>Gammaproteobacteria</taxon>
        <taxon>Enterobacterales</taxon>
        <taxon>Yersiniaceae</taxon>
        <taxon>Yersinia</taxon>
    </lineage>
</organism>
<gene>
    <name evidence="1" type="ORF">CSF007_10035</name>
    <name evidence="2" type="ORF">NCTC10476_00146</name>
</gene>
<dbReference type="OrthoDB" id="6506308at2"/>
<evidence type="ECO:0000313" key="2">
    <source>
        <dbReference type="EMBL" id="SUP98646.1"/>
    </source>
</evidence>
<protein>
    <submittedName>
        <fullName evidence="1">Uncharacterized protein</fullName>
    </submittedName>
</protein>
<keyword evidence="3" id="KW-1185">Reference proteome</keyword>
<reference evidence="1" key="1">
    <citation type="journal article" date="2015" name="Genome Announc.">
        <title>Complete Genome Sequence of Yersinia ruckeri Strain CSF007-82, Etiologic Agent of Red Mouth Disease in Salmonid Fish.</title>
        <authorList>
            <person name="Nelson M.C."/>
            <person name="LaPatra S.E."/>
            <person name="Welch T.J."/>
            <person name="Graf J."/>
        </authorList>
    </citation>
    <scope>NUCLEOTIDE SEQUENCE</scope>
    <source>
        <strain evidence="1">CSF007-82</strain>
    </source>
</reference>
<accession>A0A0A8VDE8</accession>
<dbReference type="RefSeq" id="WP_099511589.1">
    <property type="nucleotide sequence ID" value="NZ_CABIHT010000069.1"/>
</dbReference>
<reference evidence="2 3" key="2">
    <citation type="submission" date="2018-06" db="EMBL/GenBank/DDBJ databases">
        <authorList>
            <consortium name="Pathogen Informatics"/>
            <person name="Doyle S."/>
        </authorList>
    </citation>
    <scope>NUCLEOTIDE SEQUENCE [LARGE SCALE GENOMIC DNA]</scope>
    <source>
        <strain evidence="2 3">NCTC10476</strain>
    </source>
</reference>
<dbReference type="EMBL" id="UHJG01000001">
    <property type="protein sequence ID" value="SUP98646.1"/>
    <property type="molecule type" value="Genomic_DNA"/>
</dbReference>
<dbReference type="KEGG" id="yru:BD65_535"/>
<sequence length="222" mass="23876">MTYSVNVTNKSGAPQNVAIFLTDASNNSGFSLVWSLKTINDGGNYSFNWDQTAFGLGWGSSSRPIDVSVQFTAGQAPTAVFPNTVGGYNVLPILYKNNAFLSGTPYVNSNLSNKLEITTDTSFTVSNSLTMSVALYMGASPTLAIQGAPNTYYYFDVPQISYYLTVTDLAQGAALPKPNTQTSDNLVIQLTASMSSPTKITFEPGDTNLEYILSDTLTFNKI</sequence>
<dbReference type="EMBL" id="LN681231">
    <property type="protein sequence ID" value="CEK27757.1"/>
    <property type="molecule type" value="Genomic_DNA"/>
</dbReference>
<name>A0A0A8VDE8_YERRU</name>
<evidence type="ECO:0000313" key="1">
    <source>
        <dbReference type="EMBL" id="CEK27757.1"/>
    </source>
</evidence>
<proteinExistence type="predicted"/>
<dbReference type="Proteomes" id="UP000255169">
    <property type="component" value="Unassembled WGS sequence"/>
</dbReference>
<evidence type="ECO:0000313" key="3">
    <source>
        <dbReference type="Proteomes" id="UP000255169"/>
    </source>
</evidence>
<dbReference type="AlphaFoldDB" id="A0A0A8VDE8"/>